<dbReference type="InterPro" id="IPR018060">
    <property type="entry name" value="HTH_AraC"/>
</dbReference>
<dbReference type="SMART" id="SM00342">
    <property type="entry name" value="HTH_ARAC"/>
    <property type="match status" value="1"/>
</dbReference>
<evidence type="ECO:0000256" key="10">
    <source>
        <dbReference type="PROSITE-ProRule" id="PRU00169"/>
    </source>
</evidence>
<dbReference type="PROSITE" id="PS01124">
    <property type="entry name" value="HTH_ARAC_FAMILY_2"/>
    <property type="match status" value="1"/>
</dbReference>
<evidence type="ECO:0000256" key="4">
    <source>
        <dbReference type="ARBA" id="ARBA00022553"/>
    </source>
</evidence>
<keyword evidence="3" id="KW-0963">Cytoplasm</keyword>
<evidence type="ECO:0000313" key="13">
    <source>
        <dbReference type="EMBL" id="QHQ60335.1"/>
    </source>
</evidence>
<dbReference type="GO" id="GO:0000160">
    <property type="term" value="P:phosphorelay signal transduction system"/>
    <property type="evidence" value="ECO:0007669"/>
    <property type="project" value="UniProtKB-KW"/>
</dbReference>
<keyword evidence="6" id="KW-0805">Transcription regulation</keyword>
<dbReference type="PRINTS" id="PR00032">
    <property type="entry name" value="HTHARAC"/>
</dbReference>
<evidence type="ECO:0000259" key="11">
    <source>
        <dbReference type="PROSITE" id="PS01124"/>
    </source>
</evidence>
<evidence type="ECO:0000256" key="1">
    <source>
        <dbReference type="ARBA" id="ARBA00004496"/>
    </source>
</evidence>
<dbReference type="KEGG" id="anr:Ana3638_05740"/>
<dbReference type="InterPro" id="IPR018062">
    <property type="entry name" value="HTH_AraC-typ_CS"/>
</dbReference>
<keyword evidence="5" id="KW-0902">Two-component regulatory system</keyword>
<dbReference type="SUPFAM" id="SSF52172">
    <property type="entry name" value="CheY-like"/>
    <property type="match status" value="1"/>
</dbReference>
<dbReference type="GO" id="GO:0005737">
    <property type="term" value="C:cytoplasm"/>
    <property type="evidence" value="ECO:0007669"/>
    <property type="project" value="UniProtKB-SubCell"/>
</dbReference>
<name>A0A6P1TL23_9FIRM</name>
<comment type="subcellular location">
    <subcellularLocation>
        <location evidence="1">Cytoplasm</location>
    </subcellularLocation>
</comment>
<dbReference type="PROSITE" id="PS00041">
    <property type="entry name" value="HTH_ARAC_FAMILY_1"/>
    <property type="match status" value="1"/>
</dbReference>
<reference evidence="13 14" key="1">
    <citation type="submission" date="2020-01" db="EMBL/GenBank/DDBJ databases">
        <title>Genome analysis of Anaerocolumna sp. CBA3638.</title>
        <authorList>
            <person name="Kim J."/>
            <person name="Roh S.W."/>
        </authorList>
    </citation>
    <scope>NUCLEOTIDE SEQUENCE [LARGE SCALE GENOMIC DNA]</scope>
    <source>
        <strain evidence="13 14">CBA3638</strain>
    </source>
</reference>
<dbReference type="Pfam" id="PF00072">
    <property type="entry name" value="Response_reg"/>
    <property type="match status" value="1"/>
</dbReference>
<dbReference type="Pfam" id="PF12833">
    <property type="entry name" value="HTH_18"/>
    <property type="match status" value="1"/>
</dbReference>
<dbReference type="InterPro" id="IPR009057">
    <property type="entry name" value="Homeodomain-like_sf"/>
</dbReference>
<keyword evidence="7" id="KW-0238">DNA-binding</keyword>
<dbReference type="PANTHER" id="PTHR42713">
    <property type="entry name" value="HISTIDINE KINASE-RELATED"/>
    <property type="match status" value="1"/>
</dbReference>
<dbReference type="InterPro" id="IPR011006">
    <property type="entry name" value="CheY-like_superfamily"/>
</dbReference>
<dbReference type="Gene3D" id="3.40.50.2300">
    <property type="match status" value="1"/>
</dbReference>
<dbReference type="InterPro" id="IPR020449">
    <property type="entry name" value="Tscrpt_reg_AraC-type_HTH"/>
</dbReference>
<dbReference type="SMART" id="SM00448">
    <property type="entry name" value="REC"/>
    <property type="match status" value="1"/>
</dbReference>
<evidence type="ECO:0000256" key="6">
    <source>
        <dbReference type="ARBA" id="ARBA00023015"/>
    </source>
</evidence>
<protein>
    <recommendedName>
        <fullName evidence="2">Stage 0 sporulation protein A homolog</fullName>
    </recommendedName>
</protein>
<dbReference type="InterPro" id="IPR001789">
    <property type="entry name" value="Sig_transdc_resp-reg_receiver"/>
</dbReference>
<dbReference type="InterPro" id="IPR051552">
    <property type="entry name" value="HptR"/>
</dbReference>
<dbReference type="PROSITE" id="PS50110">
    <property type="entry name" value="RESPONSE_REGULATORY"/>
    <property type="match status" value="1"/>
</dbReference>
<dbReference type="RefSeq" id="WP_161837171.1">
    <property type="nucleotide sequence ID" value="NZ_CP048000.1"/>
</dbReference>
<dbReference type="PANTHER" id="PTHR42713:SF3">
    <property type="entry name" value="TRANSCRIPTIONAL REGULATORY PROTEIN HPTR"/>
    <property type="match status" value="1"/>
</dbReference>
<dbReference type="GO" id="GO:0043565">
    <property type="term" value="F:sequence-specific DNA binding"/>
    <property type="evidence" value="ECO:0007669"/>
    <property type="project" value="InterPro"/>
</dbReference>
<evidence type="ECO:0000256" key="7">
    <source>
        <dbReference type="ARBA" id="ARBA00023125"/>
    </source>
</evidence>
<feature type="domain" description="HTH araC/xylS-type" evidence="11">
    <location>
        <begin position="415"/>
        <end position="513"/>
    </location>
</feature>
<feature type="domain" description="Response regulatory" evidence="12">
    <location>
        <begin position="3"/>
        <end position="120"/>
    </location>
</feature>
<dbReference type="AlphaFoldDB" id="A0A6P1TL23"/>
<dbReference type="Proteomes" id="UP000464314">
    <property type="component" value="Chromosome"/>
</dbReference>
<evidence type="ECO:0000256" key="3">
    <source>
        <dbReference type="ARBA" id="ARBA00022490"/>
    </source>
</evidence>
<feature type="modified residue" description="4-aspartylphosphate" evidence="10">
    <location>
        <position position="55"/>
    </location>
</feature>
<dbReference type="EMBL" id="CP048000">
    <property type="protein sequence ID" value="QHQ60335.1"/>
    <property type="molecule type" value="Genomic_DNA"/>
</dbReference>
<keyword evidence="4 10" id="KW-0597">Phosphoprotein</keyword>
<organism evidence="13 14">
    <name type="scientific">Anaerocolumna sedimenticola</name>
    <dbReference type="NCBI Taxonomy" id="2696063"/>
    <lineage>
        <taxon>Bacteria</taxon>
        <taxon>Bacillati</taxon>
        <taxon>Bacillota</taxon>
        <taxon>Clostridia</taxon>
        <taxon>Lachnospirales</taxon>
        <taxon>Lachnospiraceae</taxon>
        <taxon>Anaerocolumna</taxon>
    </lineage>
</organism>
<comment type="function">
    <text evidence="9">May play the central regulatory role in sporulation. It may be an element of the effector pathway responsible for the activation of sporulation genes in response to nutritional stress. Spo0A may act in concert with spo0H (a sigma factor) to control the expression of some genes that are critical to the sporulation process.</text>
</comment>
<dbReference type="CDD" id="cd17536">
    <property type="entry name" value="REC_YesN-like"/>
    <property type="match status" value="1"/>
</dbReference>
<evidence type="ECO:0000256" key="2">
    <source>
        <dbReference type="ARBA" id="ARBA00018672"/>
    </source>
</evidence>
<dbReference type="Gene3D" id="1.10.10.60">
    <property type="entry name" value="Homeodomain-like"/>
    <property type="match status" value="2"/>
</dbReference>
<evidence type="ECO:0000259" key="12">
    <source>
        <dbReference type="PROSITE" id="PS50110"/>
    </source>
</evidence>
<proteinExistence type="predicted"/>
<gene>
    <name evidence="13" type="ORF">Ana3638_05740</name>
</gene>
<evidence type="ECO:0000256" key="9">
    <source>
        <dbReference type="ARBA" id="ARBA00024867"/>
    </source>
</evidence>
<accession>A0A6P1TL23</accession>
<sequence length="516" mass="60723">MYSLLLVDDEKLELETLRDYVDWNELGIGTIYTALNGKEAYSKVMEYQPDIMITDIHMPVMNGVELVKKLYEEQVTTKIIFLTGYDDFEFIKVAFSVEAIDYILKPFTIEVINSAIGKVIQVLDKEQVLNQSVKVLEKKLLQSVISCEEEVRNPALEQFKKLKKDQPELLQYGLVQAVGNTESIDTESLENKFAEIAYAVKEEGRITFFILYFVNFLDSAKRIEKYYETAEIPALFLYSAQKHKIEDLYLEYEKFITCNNLLFYEDTYAIKEVSRLLNPDTQENLPVEPQNTILHKEYYKKLKDILQKPRADSNLERILELSKEYFKEIKVNRQERNFVMEEAAFLLTHIYDTYVEDNIALKEGLPLRGQIINSIYQVINEEELESIFFNYLDYILEYQGRNSRDYKDKNEYIVQCVKNYIITNYANIITIESIAEEIGLSPNYVRNIFKEKTGITLTEWITDYRLEEACNLLKDDKLKIKQISFMVGYENISYFCSVFAKKYGLSPNEYRNRYIH</sequence>
<dbReference type="SUPFAM" id="SSF46689">
    <property type="entry name" value="Homeodomain-like"/>
    <property type="match status" value="2"/>
</dbReference>
<dbReference type="GO" id="GO:0003700">
    <property type="term" value="F:DNA-binding transcription factor activity"/>
    <property type="evidence" value="ECO:0007669"/>
    <property type="project" value="InterPro"/>
</dbReference>
<evidence type="ECO:0000313" key="14">
    <source>
        <dbReference type="Proteomes" id="UP000464314"/>
    </source>
</evidence>
<keyword evidence="14" id="KW-1185">Reference proteome</keyword>
<evidence type="ECO:0000256" key="5">
    <source>
        <dbReference type="ARBA" id="ARBA00023012"/>
    </source>
</evidence>
<evidence type="ECO:0000256" key="8">
    <source>
        <dbReference type="ARBA" id="ARBA00023163"/>
    </source>
</evidence>
<keyword evidence="8" id="KW-0804">Transcription</keyword>